<dbReference type="AlphaFoldDB" id="A0A7R9PN81"/>
<dbReference type="EMBL" id="OE841635">
    <property type="protein sequence ID" value="CAD7596565.1"/>
    <property type="molecule type" value="Genomic_DNA"/>
</dbReference>
<name>A0A7R9PN81_TIMGE</name>
<organism evidence="2">
    <name type="scientific">Timema genevievae</name>
    <name type="common">Walking stick</name>
    <dbReference type="NCBI Taxonomy" id="629358"/>
    <lineage>
        <taxon>Eukaryota</taxon>
        <taxon>Metazoa</taxon>
        <taxon>Ecdysozoa</taxon>
        <taxon>Arthropoda</taxon>
        <taxon>Hexapoda</taxon>
        <taxon>Insecta</taxon>
        <taxon>Pterygota</taxon>
        <taxon>Neoptera</taxon>
        <taxon>Polyneoptera</taxon>
        <taxon>Phasmatodea</taxon>
        <taxon>Timematodea</taxon>
        <taxon>Timematoidea</taxon>
        <taxon>Timematidae</taxon>
        <taxon>Timema</taxon>
    </lineage>
</organism>
<evidence type="ECO:0000256" key="1">
    <source>
        <dbReference type="SAM" id="MobiDB-lite"/>
    </source>
</evidence>
<protein>
    <submittedName>
        <fullName evidence="2">Uncharacterized protein</fullName>
    </submittedName>
</protein>
<feature type="region of interest" description="Disordered" evidence="1">
    <location>
        <begin position="291"/>
        <end position="323"/>
    </location>
</feature>
<gene>
    <name evidence="2" type="ORF">TGEB3V08_LOCUS6453</name>
</gene>
<feature type="compositionally biased region" description="Polar residues" evidence="1">
    <location>
        <begin position="158"/>
        <end position="173"/>
    </location>
</feature>
<reference evidence="2" key="1">
    <citation type="submission" date="2020-11" db="EMBL/GenBank/DDBJ databases">
        <authorList>
            <person name="Tran Van P."/>
        </authorList>
    </citation>
    <scope>NUCLEOTIDE SEQUENCE</scope>
</reference>
<accession>A0A7R9PN81</accession>
<evidence type="ECO:0000313" key="2">
    <source>
        <dbReference type="EMBL" id="CAD7596565.1"/>
    </source>
</evidence>
<feature type="region of interest" description="Disordered" evidence="1">
    <location>
        <begin position="149"/>
        <end position="218"/>
    </location>
</feature>
<sequence length="323" mass="35393">MQRTTCDDAAISRSSANTWDLFAPSLEAVTTPVPDALTRLRNRPRLRVTERAHKVTTAAPAGGRRNLVSSLLPRRRPKPEQAETVPEHEGEACIIEGPTQLPAHLCVRAHTQGMGVKERRGGVYDIPEMCALLMVVMLSCFLAEEVESSDKSHEETAEPSTDVTSAPATTAAQQEPHDNNRLSSLLTGRRRPNASRRPGSLFPSTGGKTTSQEAACGQKVAGRRKLQNMPFFAQNKQCNAGTEIFQQYANARPISPPHLIQYSIQMICKYYKPKELGGLNLEEVNPHLRGGRVENHLGKTTPSSPDQDLNLDLPVLGGRAQHD</sequence>
<proteinExistence type="predicted"/>
<feature type="compositionally biased region" description="Polar residues" evidence="1">
    <location>
        <begin position="298"/>
        <end position="307"/>
    </location>
</feature>
<feature type="compositionally biased region" description="Polar residues" evidence="1">
    <location>
        <begin position="202"/>
        <end position="213"/>
    </location>
</feature>